<protein>
    <submittedName>
        <fullName evidence="1">Uncharacterized protein</fullName>
    </submittedName>
</protein>
<evidence type="ECO:0000313" key="1">
    <source>
        <dbReference type="EMBL" id="CAB1275455.1"/>
    </source>
</evidence>
<dbReference type="AlphaFoldDB" id="A0A7G1Q919"/>
<name>A0A7G1Q919_9GAMM</name>
<accession>A0A7G1Q919</accession>
<dbReference type="RefSeq" id="WP_197745005.1">
    <property type="nucleotide sequence ID" value="NZ_LR778175.1"/>
</dbReference>
<sequence length="84" mass="9862">MNKQQQKELDTINLELKHPDNMTLTGYIRRLPAEKAIRKALVIAYGKKDAKYLSKIILNGHIAMHEITTKEKELLKFRDKYHLT</sequence>
<dbReference type="EMBL" id="LR778175">
    <property type="protein sequence ID" value="CAB1275455.1"/>
    <property type="molecule type" value="Genomic_DNA"/>
</dbReference>
<keyword evidence="2" id="KW-1185">Reference proteome</keyword>
<organism evidence="1 2">
    <name type="scientific">Candidatus Nitrosacidococcus tergens</name>
    <dbReference type="NCBI Taxonomy" id="553981"/>
    <lineage>
        <taxon>Bacteria</taxon>
        <taxon>Pseudomonadati</taxon>
        <taxon>Pseudomonadota</taxon>
        <taxon>Gammaproteobacteria</taxon>
        <taxon>Chromatiales</taxon>
        <taxon>Chromatiaceae</taxon>
        <taxon>Candidatus Nitrosacidococcus</taxon>
    </lineage>
</organism>
<dbReference type="KEGG" id="ntg:NSCAC_0674"/>
<evidence type="ECO:0000313" key="2">
    <source>
        <dbReference type="Proteomes" id="UP000516072"/>
    </source>
</evidence>
<proteinExistence type="predicted"/>
<reference evidence="1 2" key="1">
    <citation type="submission" date="2020-03" db="EMBL/GenBank/DDBJ databases">
        <authorList>
            <person name="Picone N."/>
        </authorList>
    </citation>
    <scope>NUCLEOTIDE SEQUENCE [LARGE SCALE GENOMIC DNA]</scope>
    <source>
        <strain evidence="1">NSCAC1</strain>
    </source>
</reference>
<gene>
    <name evidence="1" type="ORF">NSCAC_0674</name>
</gene>
<dbReference type="Proteomes" id="UP000516072">
    <property type="component" value="Chromosome"/>
</dbReference>